<keyword evidence="3 4" id="KW-0862">Zinc</keyword>
<dbReference type="InterPro" id="IPR001293">
    <property type="entry name" value="Znf_TRAF"/>
</dbReference>
<dbReference type="OrthoDB" id="541234at2759"/>
<dbReference type="PROSITE" id="PS50145">
    <property type="entry name" value="ZF_TRAF"/>
    <property type="match status" value="1"/>
</dbReference>
<accession>A0A2J7ZRV1</accession>
<feature type="region of interest" description="Disordered" evidence="5">
    <location>
        <begin position="620"/>
        <end position="655"/>
    </location>
</feature>
<gene>
    <name evidence="7" type="ORF">TSOC_010967</name>
</gene>
<dbReference type="Proteomes" id="UP000236333">
    <property type="component" value="Unassembled WGS sequence"/>
</dbReference>
<evidence type="ECO:0000313" key="7">
    <source>
        <dbReference type="EMBL" id="PNH03007.1"/>
    </source>
</evidence>
<dbReference type="Gene3D" id="3.30.40.10">
    <property type="entry name" value="Zinc/RING finger domain, C3HC4 (zinc finger)"/>
    <property type="match status" value="2"/>
</dbReference>
<sequence>MAPSTPPPLGLSDFDSPEYDAQKERQNAHAPPEQQMEQVVRGALDEVMRQFSLAVQEHRAHTRAVTDAVDSCLASCLEAIEMQYPAREDNPVSAISLEHGSWEQEQPPDPCTLDSWLRSALPETVPTATSGSGRDSWFRTQKRKDVPCTCPYCRQPLRYSQLRADPALIARLDALPVLCPFHAHGCTGTHPRARLPAHLGKECAHAPVRCPDCGASLPRGQLPLHAGSPACPRRRLPCPHAALGCPQLLRRCEVRAHAAAGCAFQPLQCRRCAAVVLRGAAEEHAALGCPAACPCPHRAYGCAAVAPDLARLAEHVGGSCRYAPGAAHVGRLRAALGPADFVYGTAPCGGGGGGGGGGDPQQAPGAGGATAGASYGGRFGSGTLPPCGSYDTEPAGGGSWVHGLWVPASLYPRGLPQPAPPLPRSAAEAEAEAAAAVKGAPWPWVQHSTREAADAAAAAVAADERRPLPRFCPLAPTAGEGWAVPGASAVAAVAAPPPRHGTAVPEQYGRLLRVIRGEEGPCNGNGSGGDGAGGGGSGPSQELWRLGPGVPWAGCEGGGGLVCREAAPEGPPPARVVGGGAAVGRPEAAAAAVVAAAGDAAATPLAGAGGGGRVLGTAEEPAAAQAARGAGEDSAMAEADGGGSGGGGAGGGGAGGGGGDCDLFEALEPLALDPFWWRRQQPPAAGDAGAAGGAGAAPVGALDPRLDTEVSSRVGLRQQPDGGRGRWRVPW</sequence>
<feature type="zinc finger region" description="TRAF-type" evidence="4">
    <location>
        <begin position="197"/>
        <end position="245"/>
    </location>
</feature>
<dbReference type="Pfam" id="PF02176">
    <property type="entry name" value="zf-TRAF"/>
    <property type="match status" value="1"/>
</dbReference>
<evidence type="ECO:0000256" key="4">
    <source>
        <dbReference type="PROSITE-ProRule" id="PRU00207"/>
    </source>
</evidence>
<feature type="region of interest" description="Disordered" evidence="5">
    <location>
        <begin position="517"/>
        <end position="543"/>
    </location>
</feature>
<dbReference type="PANTHER" id="PTHR10131">
    <property type="entry name" value="TNF RECEPTOR ASSOCIATED FACTOR"/>
    <property type="match status" value="1"/>
</dbReference>
<dbReference type="EMBL" id="PGGS01000563">
    <property type="protein sequence ID" value="PNH03007.1"/>
    <property type="molecule type" value="Genomic_DNA"/>
</dbReference>
<keyword evidence="1 4" id="KW-0479">Metal-binding</keyword>
<feature type="region of interest" description="Disordered" evidence="5">
    <location>
        <begin position="680"/>
        <end position="731"/>
    </location>
</feature>
<organism evidence="7 8">
    <name type="scientific">Tetrabaena socialis</name>
    <dbReference type="NCBI Taxonomy" id="47790"/>
    <lineage>
        <taxon>Eukaryota</taxon>
        <taxon>Viridiplantae</taxon>
        <taxon>Chlorophyta</taxon>
        <taxon>core chlorophytes</taxon>
        <taxon>Chlorophyceae</taxon>
        <taxon>CS clade</taxon>
        <taxon>Chlamydomonadales</taxon>
        <taxon>Tetrabaenaceae</taxon>
        <taxon>Tetrabaena</taxon>
    </lineage>
</organism>
<dbReference type="GO" id="GO:0008270">
    <property type="term" value="F:zinc ion binding"/>
    <property type="evidence" value="ECO:0007669"/>
    <property type="project" value="UniProtKB-KW"/>
</dbReference>
<dbReference type="PANTHER" id="PTHR10131:SF94">
    <property type="entry name" value="TNF RECEPTOR-ASSOCIATED FACTOR 4"/>
    <property type="match status" value="1"/>
</dbReference>
<keyword evidence="8" id="KW-1185">Reference proteome</keyword>
<evidence type="ECO:0000256" key="3">
    <source>
        <dbReference type="ARBA" id="ARBA00022833"/>
    </source>
</evidence>
<proteinExistence type="predicted"/>
<keyword evidence="2 4" id="KW-0863">Zinc-finger</keyword>
<evidence type="ECO:0000313" key="8">
    <source>
        <dbReference type="Proteomes" id="UP000236333"/>
    </source>
</evidence>
<evidence type="ECO:0000256" key="1">
    <source>
        <dbReference type="ARBA" id="ARBA00022723"/>
    </source>
</evidence>
<name>A0A2J7ZRV1_9CHLO</name>
<dbReference type="SUPFAM" id="SSF49599">
    <property type="entry name" value="TRAF domain-like"/>
    <property type="match status" value="2"/>
</dbReference>
<evidence type="ECO:0000256" key="5">
    <source>
        <dbReference type="SAM" id="MobiDB-lite"/>
    </source>
</evidence>
<feature type="compositionally biased region" description="Gly residues" evidence="5">
    <location>
        <begin position="523"/>
        <end position="538"/>
    </location>
</feature>
<evidence type="ECO:0000256" key="2">
    <source>
        <dbReference type="ARBA" id="ARBA00022771"/>
    </source>
</evidence>
<feature type="non-terminal residue" evidence="7">
    <location>
        <position position="731"/>
    </location>
</feature>
<reference evidence="7 8" key="1">
    <citation type="journal article" date="2017" name="Mol. Biol. Evol.">
        <title>The 4-celled Tetrabaena socialis nuclear genome reveals the essential components for genetic control of cell number at the origin of multicellularity in the volvocine lineage.</title>
        <authorList>
            <person name="Featherston J."/>
            <person name="Arakaki Y."/>
            <person name="Hanschen E.R."/>
            <person name="Ferris P.J."/>
            <person name="Michod R.E."/>
            <person name="Olson B.J.S.C."/>
            <person name="Nozaki H."/>
            <person name="Durand P.M."/>
        </authorList>
    </citation>
    <scope>NUCLEOTIDE SEQUENCE [LARGE SCALE GENOMIC DNA]</scope>
    <source>
        <strain evidence="7 8">NIES-571</strain>
    </source>
</reference>
<protein>
    <submittedName>
        <fullName evidence="7">TNF receptor-associated factor 6-B</fullName>
    </submittedName>
</protein>
<feature type="region of interest" description="Disordered" evidence="5">
    <location>
        <begin position="1"/>
        <end position="35"/>
    </location>
</feature>
<keyword evidence="7" id="KW-0675">Receptor</keyword>
<feature type="compositionally biased region" description="Gly residues" evidence="5">
    <location>
        <begin position="640"/>
        <end position="655"/>
    </location>
</feature>
<comment type="caution">
    <text evidence="7">The sequence shown here is derived from an EMBL/GenBank/DDBJ whole genome shotgun (WGS) entry which is preliminary data.</text>
</comment>
<feature type="domain" description="TRAF-type" evidence="6">
    <location>
        <begin position="197"/>
        <end position="245"/>
    </location>
</feature>
<dbReference type="InterPro" id="IPR013083">
    <property type="entry name" value="Znf_RING/FYVE/PHD"/>
</dbReference>
<evidence type="ECO:0000259" key="6">
    <source>
        <dbReference type="PROSITE" id="PS50145"/>
    </source>
</evidence>
<feature type="compositionally biased region" description="Low complexity" evidence="5">
    <location>
        <begin position="620"/>
        <end position="639"/>
    </location>
</feature>
<dbReference type="AlphaFoldDB" id="A0A2J7ZRV1"/>